<dbReference type="PANTHER" id="PTHR24166">
    <property type="entry name" value="ROLLING PEBBLES, ISOFORM B"/>
    <property type="match status" value="1"/>
</dbReference>
<dbReference type="PROSITE" id="PS50297">
    <property type="entry name" value="ANK_REP_REGION"/>
    <property type="match status" value="2"/>
</dbReference>
<dbReference type="PANTHER" id="PTHR24166:SF52">
    <property type="entry name" value="ANKYRIN REPEAT DOMAIN-CONTAINING PROTEIN 65"/>
    <property type="match status" value="1"/>
</dbReference>
<dbReference type="SMART" id="SM00969">
    <property type="entry name" value="SOCS_box"/>
    <property type="match status" value="1"/>
</dbReference>
<evidence type="ECO:0000259" key="5">
    <source>
        <dbReference type="PROSITE" id="PS50225"/>
    </source>
</evidence>
<evidence type="ECO:0000256" key="4">
    <source>
        <dbReference type="PROSITE-ProRule" id="PRU00023"/>
    </source>
</evidence>
<dbReference type="SUPFAM" id="SSF48403">
    <property type="entry name" value="Ankyrin repeat"/>
    <property type="match status" value="1"/>
</dbReference>
<dbReference type="SMART" id="SM00253">
    <property type="entry name" value="SOCS"/>
    <property type="match status" value="1"/>
</dbReference>
<dbReference type="Pfam" id="PF00023">
    <property type="entry name" value="Ank"/>
    <property type="match status" value="1"/>
</dbReference>
<dbReference type="GO" id="GO:0035556">
    <property type="term" value="P:intracellular signal transduction"/>
    <property type="evidence" value="ECO:0007669"/>
    <property type="project" value="InterPro"/>
</dbReference>
<evidence type="ECO:0000256" key="1">
    <source>
        <dbReference type="ARBA" id="ARBA00004906"/>
    </source>
</evidence>
<evidence type="ECO:0000256" key="2">
    <source>
        <dbReference type="ARBA" id="ARBA00022737"/>
    </source>
</evidence>
<organism evidence="6 7">
    <name type="scientific">Synaphobranchus kaupii</name>
    <name type="common">Kaup's arrowtooth eel</name>
    <dbReference type="NCBI Taxonomy" id="118154"/>
    <lineage>
        <taxon>Eukaryota</taxon>
        <taxon>Metazoa</taxon>
        <taxon>Chordata</taxon>
        <taxon>Craniata</taxon>
        <taxon>Vertebrata</taxon>
        <taxon>Euteleostomi</taxon>
        <taxon>Actinopterygii</taxon>
        <taxon>Neopterygii</taxon>
        <taxon>Teleostei</taxon>
        <taxon>Anguilliformes</taxon>
        <taxon>Synaphobranchidae</taxon>
        <taxon>Synaphobranchus</taxon>
    </lineage>
</organism>
<dbReference type="PROSITE" id="PS50225">
    <property type="entry name" value="SOCS"/>
    <property type="match status" value="1"/>
</dbReference>
<dbReference type="FunFam" id="1.10.750.20:FF:000001">
    <property type="entry name" value="Ankyrin repeat and SOCS box containing 1"/>
    <property type="match status" value="1"/>
</dbReference>
<feature type="repeat" description="ANK" evidence="4">
    <location>
        <begin position="180"/>
        <end position="212"/>
    </location>
</feature>
<dbReference type="OrthoDB" id="194358at2759"/>
<proteinExistence type="predicted"/>
<dbReference type="Proteomes" id="UP001152622">
    <property type="component" value="Chromosome 5"/>
</dbReference>
<gene>
    <name evidence="6" type="ORF">SKAU_G00175520</name>
</gene>
<sequence>MEMDSDLTGSDIDEDVALQFVIEQSLLDCDKPGGHVDPLPEVNSRISANTEKDKVFTAVRTGEEGALRRLVTCRQAFEEADSRGWVPLHEAAVQGNMTILEMIFAGADVESQALDSATILFEASASGNPAVISLLLEHGADPNIPKHTGHLPIHRVAHRGHLQALEILIPVTTWEAVEDSGMSPLHSAAAGGHPECLELLLNAGYDTNFMLEPWVRRNYHDQRKSALFFAVSNGDVRSARLLLEAGAMPNQDPIKCLQVALRLGDPRLVHALLRYGANVNYYCRVNTTHFPSALHHALKDEVLLRMLLNYGYDLRRCFDCPYGEGSHVPSGYEGWTESVIKDTMFCEVITVSWLRDISAHLVRIMLDYVDHVTFCSKLKAALMEQEEWPDICRIQENARSLQHLCRLKIRHCLGRLRLRAPVFMSFLTLPDRLKDYILYREYDFYSQGRPAGPQ</sequence>
<dbReference type="PRINTS" id="PR01415">
    <property type="entry name" value="ANKYRIN"/>
</dbReference>
<dbReference type="SMART" id="SM00248">
    <property type="entry name" value="ANK"/>
    <property type="match status" value="7"/>
</dbReference>
<dbReference type="InterPro" id="IPR002110">
    <property type="entry name" value="Ankyrin_rpt"/>
</dbReference>
<comment type="caution">
    <text evidence="6">The sequence shown here is derived from an EMBL/GenBank/DDBJ whole genome shotgun (WGS) entry which is preliminary data.</text>
</comment>
<dbReference type="Gene3D" id="1.10.750.20">
    <property type="entry name" value="SOCS box"/>
    <property type="match status" value="1"/>
</dbReference>
<evidence type="ECO:0000313" key="6">
    <source>
        <dbReference type="EMBL" id="KAJ8361027.1"/>
    </source>
</evidence>
<accession>A0A9Q1FL68</accession>
<dbReference type="SUPFAM" id="SSF158235">
    <property type="entry name" value="SOCS box-like"/>
    <property type="match status" value="1"/>
</dbReference>
<reference evidence="6" key="1">
    <citation type="journal article" date="2023" name="Science">
        <title>Genome structures resolve the early diversification of teleost fishes.</title>
        <authorList>
            <person name="Parey E."/>
            <person name="Louis A."/>
            <person name="Montfort J."/>
            <person name="Bouchez O."/>
            <person name="Roques C."/>
            <person name="Iampietro C."/>
            <person name="Lluch J."/>
            <person name="Castinel A."/>
            <person name="Donnadieu C."/>
            <person name="Desvignes T."/>
            <person name="Floi Bucao C."/>
            <person name="Jouanno E."/>
            <person name="Wen M."/>
            <person name="Mejri S."/>
            <person name="Dirks R."/>
            <person name="Jansen H."/>
            <person name="Henkel C."/>
            <person name="Chen W.J."/>
            <person name="Zahm M."/>
            <person name="Cabau C."/>
            <person name="Klopp C."/>
            <person name="Thompson A.W."/>
            <person name="Robinson-Rechavi M."/>
            <person name="Braasch I."/>
            <person name="Lecointre G."/>
            <person name="Bobe J."/>
            <person name="Postlethwait J.H."/>
            <person name="Berthelot C."/>
            <person name="Roest Crollius H."/>
            <person name="Guiguen Y."/>
        </authorList>
    </citation>
    <scope>NUCLEOTIDE SEQUENCE</scope>
    <source>
        <strain evidence="6">WJC10195</strain>
    </source>
</reference>
<dbReference type="InterPro" id="IPR001496">
    <property type="entry name" value="SOCS_box"/>
</dbReference>
<dbReference type="InterPro" id="IPR050889">
    <property type="entry name" value="Dendritic_Spine_Reg/Scaffold"/>
</dbReference>
<feature type="repeat" description="ANK" evidence="4">
    <location>
        <begin position="115"/>
        <end position="147"/>
    </location>
</feature>
<feature type="domain" description="SOCS box" evidence="5">
    <location>
        <begin position="395"/>
        <end position="443"/>
    </location>
</feature>
<dbReference type="Pfam" id="PF07525">
    <property type="entry name" value="SOCS_box"/>
    <property type="match status" value="1"/>
</dbReference>
<dbReference type="InterPro" id="IPR036770">
    <property type="entry name" value="Ankyrin_rpt-contain_sf"/>
</dbReference>
<dbReference type="AlphaFoldDB" id="A0A9Q1FL68"/>
<keyword evidence="7" id="KW-1185">Reference proteome</keyword>
<keyword evidence="3 4" id="KW-0040">ANK repeat</keyword>
<dbReference type="Pfam" id="PF12796">
    <property type="entry name" value="Ank_2"/>
    <property type="match status" value="1"/>
</dbReference>
<name>A0A9Q1FL68_SYNKA</name>
<dbReference type="PROSITE" id="PS50088">
    <property type="entry name" value="ANK_REPEAT"/>
    <property type="match status" value="2"/>
</dbReference>
<dbReference type="EMBL" id="JAINUF010000005">
    <property type="protein sequence ID" value="KAJ8361027.1"/>
    <property type="molecule type" value="Genomic_DNA"/>
</dbReference>
<comment type="pathway">
    <text evidence="1">Protein modification; protein ubiquitination.</text>
</comment>
<evidence type="ECO:0000313" key="7">
    <source>
        <dbReference type="Proteomes" id="UP001152622"/>
    </source>
</evidence>
<keyword evidence="2" id="KW-0677">Repeat</keyword>
<dbReference type="Gene3D" id="1.25.40.20">
    <property type="entry name" value="Ankyrin repeat-containing domain"/>
    <property type="match status" value="2"/>
</dbReference>
<evidence type="ECO:0000256" key="3">
    <source>
        <dbReference type="ARBA" id="ARBA00023043"/>
    </source>
</evidence>
<dbReference type="InterPro" id="IPR036036">
    <property type="entry name" value="SOCS_box-like_dom_sf"/>
</dbReference>
<protein>
    <recommendedName>
        <fullName evidence="5">SOCS box domain-containing protein</fullName>
    </recommendedName>
</protein>